<proteinExistence type="predicted"/>
<evidence type="ECO:0000256" key="4">
    <source>
        <dbReference type="ARBA" id="ARBA00023136"/>
    </source>
</evidence>
<evidence type="ECO:0000256" key="3">
    <source>
        <dbReference type="ARBA" id="ARBA00022989"/>
    </source>
</evidence>
<gene>
    <name evidence="6" type="ORF">L201_002040</name>
</gene>
<dbReference type="InterPro" id="IPR045238">
    <property type="entry name" value="Tim23-like"/>
</dbReference>
<feature type="compositionally biased region" description="Low complexity" evidence="5">
    <location>
        <begin position="1"/>
        <end position="17"/>
    </location>
</feature>
<evidence type="ECO:0000313" key="7">
    <source>
        <dbReference type="Proteomes" id="UP001355207"/>
    </source>
</evidence>
<evidence type="ECO:0000313" key="6">
    <source>
        <dbReference type="EMBL" id="WWC87154.1"/>
    </source>
</evidence>
<dbReference type="Pfam" id="PF02466">
    <property type="entry name" value="Tim17"/>
    <property type="match status" value="1"/>
</dbReference>
<dbReference type="GO" id="GO:0005744">
    <property type="term" value="C:TIM23 mitochondrial import inner membrane translocase complex"/>
    <property type="evidence" value="ECO:0007669"/>
    <property type="project" value="TreeGrafter"/>
</dbReference>
<dbReference type="AlphaFoldDB" id="A0AAX4JQL3"/>
<keyword evidence="3" id="KW-1133">Transmembrane helix</keyword>
<evidence type="ECO:0000256" key="1">
    <source>
        <dbReference type="ARBA" id="ARBA00004141"/>
    </source>
</evidence>
<dbReference type="RefSeq" id="XP_066073917.1">
    <property type="nucleotide sequence ID" value="XM_066217820.1"/>
</dbReference>
<protein>
    <recommendedName>
        <fullName evidence="8">Mitochondrial import inner membrane translocase subunit</fullName>
    </recommendedName>
</protein>
<dbReference type="GO" id="GO:0030150">
    <property type="term" value="P:protein import into mitochondrial matrix"/>
    <property type="evidence" value="ECO:0007669"/>
    <property type="project" value="TreeGrafter"/>
</dbReference>
<dbReference type="GO" id="GO:0008320">
    <property type="term" value="F:protein transmembrane transporter activity"/>
    <property type="evidence" value="ECO:0007669"/>
    <property type="project" value="TreeGrafter"/>
</dbReference>
<name>A0AAX4JQL3_9TREE</name>
<evidence type="ECO:0000256" key="2">
    <source>
        <dbReference type="ARBA" id="ARBA00022692"/>
    </source>
</evidence>
<reference evidence="6 7" key="1">
    <citation type="submission" date="2024-01" db="EMBL/GenBank/DDBJ databases">
        <title>Comparative genomics of Cryptococcus and Kwoniella reveals pathogenesis evolution and contrasting modes of karyotype evolution via chromosome fusion or intercentromeric recombination.</title>
        <authorList>
            <person name="Coelho M.A."/>
            <person name="David-Palma M."/>
            <person name="Shea T."/>
            <person name="Bowers K."/>
            <person name="McGinley-Smith S."/>
            <person name="Mohammad A.W."/>
            <person name="Gnirke A."/>
            <person name="Yurkov A.M."/>
            <person name="Nowrousian M."/>
            <person name="Sun S."/>
            <person name="Cuomo C.A."/>
            <person name="Heitman J."/>
        </authorList>
    </citation>
    <scope>NUCLEOTIDE SEQUENCE [LARGE SCALE GENOMIC DNA]</scope>
    <source>
        <strain evidence="6 7">CBS 6074</strain>
    </source>
</reference>
<sequence>MSFLSGLFGGSSSSSKPVESEFESEKSASAELFNSTTFRSNASPSSSSSSSSSASSSSLPQPPSASAPLPAQAAPTALDAFGGGAFDPSRLHPLAGLTSGDLDLLELDEDKLNSIEGSASVLPSRGWTDDLCVGTGTTYLSGLVIGGMWGAKEGLSRPLGNNPSMKLRINSILNGCTRRGSFTGNSLGVLAIFYNLANSSLDSIRGRHDTYNVLGAAALSGAIFKSTAGVRPALVGASIMTAAAGAWSAFKNTV</sequence>
<dbReference type="PANTHER" id="PTHR15371">
    <property type="entry name" value="TIM23"/>
    <property type="match status" value="1"/>
</dbReference>
<feature type="region of interest" description="Disordered" evidence="5">
    <location>
        <begin position="1"/>
        <end position="26"/>
    </location>
</feature>
<dbReference type="GeneID" id="91092712"/>
<accession>A0AAX4JQL3</accession>
<dbReference type="PANTHER" id="PTHR15371:SF0">
    <property type="entry name" value="SD19278P"/>
    <property type="match status" value="1"/>
</dbReference>
<evidence type="ECO:0000256" key="5">
    <source>
        <dbReference type="SAM" id="MobiDB-lite"/>
    </source>
</evidence>
<organism evidence="6 7">
    <name type="scientific">Kwoniella dendrophila CBS 6074</name>
    <dbReference type="NCBI Taxonomy" id="1295534"/>
    <lineage>
        <taxon>Eukaryota</taxon>
        <taxon>Fungi</taxon>
        <taxon>Dikarya</taxon>
        <taxon>Basidiomycota</taxon>
        <taxon>Agaricomycotina</taxon>
        <taxon>Tremellomycetes</taxon>
        <taxon>Tremellales</taxon>
        <taxon>Cryptococcaceae</taxon>
        <taxon>Kwoniella</taxon>
    </lineage>
</organism>
<feature type="compositionally biased region" description="Low complexity" evidence="5">
    <location>
        <begin position="42"/>
        <end position="59"/>
    </location>
</feature>
<evidence type="ECO:0008006" key="8">
    <source>
        <dbReference type="Google" id="ProtNLM"/>
    </source>
</evidence>
<dbReference type="Proteomes" id="UP001355207">
    <property type="component" value="Chromosome 2"/>
</dbReference>
<feature type="region of interest" description="Disordered" evidence="5">
    <location>
        <begin position="38"/>
        <end position="72"/>
    </location>
</feature>
<dbReference type="EMBL" id="CP144099">
    <property type="protein sequence ID" value="WWC87154.1"/>
    <property type="molecule type" value="Genomic_DNA"/>
</dbReference>
<keyword evidence="7" id="KW-1185">Reference proteome</keyword>
<comment type="subcellular location">
    <subcellularLocation>
        <location evidence="1">Membrane</location>
        <topology evidence="1">Multi-pass membrane protein</topology>
    </subcellularLocation>
</comment>
<keyword evidence="2" id="KW-0812">Transmembrane</keyword>
<keyword evidence="4" id="KW-0472">Membrane</keyword>